<gene>
    <name evidence="2" type="ORF">BG015_009411</name>
</gene>
<reference evidence="2" key="1">
    <citation type="journal article" date="2020" name="Fungal Divers.">
        <title>Resolving the Mortierellaceae phylogeny through synthesis of multi-gene phylogenetics and phylogenomics.</title>
        <authorList>
            <person name="Vandepol N."/>
            <person name="Liber J."/>
            <person name="Desiro A."/>
            <person name="Na H."/>
            <person name="Kennedy M."/>
            <person name="Barry K."/>
            <person name="Grigoriev I.V."/>
            <person name="Miller A.N."/>
            <person name="O'Donnell K."/>
            <person name="Stajich J.E."/>
            <person name="Bonito G."/>
        </authorList>
    </citation>
    <scope>NUCLEOTIDE SEQUENCE</scope>
    <source>
        <strain evidence="2">NRRL 6426</strain>
    </source>
</reference>
<organism evidence="2 3">
    <name type="scientific">Linnemannia schmuckeri</name>
    <dbReference type="NCBI Taxonomy" id="64567"/>
    <lineage>
        <taxon>Eukaryota</taxon>
        <taxon>Fungi</taxon>
        <taxon>Fungi incertae sedis</taxon>
        <taxon>Mucoromycota</taxon>
        <taxon>Mortierellomycotina</taxon>
        <taxon>Mortierellomycetes</taxon>
        <taxon>Mortierellales</taxon>
        <taxon>Mortierellaceae</taxon>
        <taxon>Linnemannia</taxon>
    </lineage>
</organism>
<dbReference type="GO" id="GO:0016491">
    <property type="term" value="F:oxidoreductase activity"/>
    <property type="evidence" value="ECO:0007669"/>
    <property type="project" value="UniProtKB-KW"/>
</dbReference>
<keyword evidence="3" id="KW-1185">Reference proteome</keyword>
<dbReference type="PANTHER" id="PTHR43157:SF31">
    <property type="entry name" value="PHOSPHATIDYLINOSITOL-GLYCAN BIOSYNTHESIS CLASS F PROTEIN"/>
    <property type="match status" value="1"/>
</dbReference>
<evidence type="ECO:0000313" key="3">
    <source>
        <dbReference type="Proteomes" id="UP000748756"/>
    </source>
</evidence>
<protein>
    <submittedName>
        <fullName evidence="2">Uncharacterized protein</fullName>
    </submittedName>
</protein>
<dbReference type="PANTHER" id="PTHR43157">
    <property type="entry name" value="PHOSPHATIDYLINOSITOL-GLYCAN BIOSYNTHESIS CLASS F PROTEIN-RELATED"/>
    <property type="match status" value="1"/>
</dbReference>
<proteinExistence type="predicted"/>
<evidence type="ECO:0000256" key="1">
    <source>
        <dbReference type="ARBA" id="ARBA00023002"/>
    </source>
</evidence>
<name>A0A9P5RY15_9FUNG</name>
<comment type="caution">
    <text evidence="2">The sequence shown here is derived from an EMBL/GenBank/DDBJ whole genome shotgun (WGS) entry which is preliminary data.</text>
</comment>
<sequence>MSPFSQLAYWKSFFHGDDYSQDQIPTLSGKVAIVTGANSGIGFATTAALAARGARVFLACRSRGRAEKAINRAKEEIKAKYSHTPTPQLEFLELDMNDMNKARQAAQEFLKKRLPLYILVNNSGGALELNADGVENEFAVNHMGHFVLTMALLDRIRDSRPSRIVIMTTSLHENTPGINYDTIFKSGDSSQSYHQCAWDRFYRSKLANIMFAKALARRLGNESRVS</sequence>
<dbReference type="EMBL" id="JAAAUQ010000607">
    <property type="protein sequence ID" value="KAF9148834.1"/>
    <property type="molecule type" value="Genomic_DNA"/>
</dbReference>
<accession>A0A9P5RY15</accession>
<evidence type="ECO:0000313" key="2">
    <source>
        <dbReference type="EMBL" id="KAF9148834.1"/>
    </source>
</evidence>
<dbReference type="Pfam" id="PF00106">
    <property type="entry name" value="adh_short"/>
    <property type="match status" value="1"/>
</dbReference>
<dbReference type="AlphaFoldDB" id="A0A9P5RY15"/>
<dbReference type="InterPro" id="IPR002347">
    <property type="entry name" value="SDR_fam"/>
</dbReference>
<dbReference type="SUPFAM" id="SSF51735">
    <property type="entry name" value="NAD(P)-binding Rossmann-fold domains"/>
    <property type="match status" value="1"/>
</dbReference>
<dbReference type="PRINTS" id="PR00081">
    <property type="entry name" value="GDHRDH"/>
</dbReference>
<dbReference type="Gene3D" id="3.40.50.720">
    <property type="entry name" value="NAD(P)-binding Rossmann-like Domain"/>
    <property type="match status" value="1"/>
</dbReference>
<dbReference type="InterPro" id="IPR036291">
    <property type="entry name" value="NAD(P)-bd_dom_sf"/>
</dbReference>
<keyword evidence="1" id="KW-0560">Oxidoreductase</keyword>
<dbReference type="OrthoDB" id="191139at2759"/>
<dbReference type="Proteomes" id="UP000748756">
    <property type="component" value="Unassembled WGS sequence"/>
</dbReference>